<evidence type="ECO:0000313" key="9">
    <source>
        <dbReference type="EMBL" id="NXF28327.1"/>
    </source>
</evidence>
<dbReference type="Proteomes" id="UP000574210">
    <property type="component" value="Unassembled WGS sequence"/>
</dbReference>
<feature type="non-terminal residue" evidence="9">
    <location>
        <position position="110"/>
    </location>
</feature>
<feature type="region of interest" description="Disordered" evidence="7">
    <location>
        <begin position="58"/>
        <end position="86"/>
    </location>
</feature>
<evidence type="ECO:0000256" key="7">
    <source>
        <dbReference type="SAM" id="MobiDB-lite"/>
    </source>
</evidence>
<dbReference type="SMART" id="SM01291">
    <property type="entry name" value="N-SET"/>
    <property type="match status" value="1"/>
</dbReference>
<dbReference type="GO" id="GO:0048188">
    <property type="term" value="C:Set1C/COMPASS complex"/>
    <property type="evidence" value="ECO:0007669"/>
    <property type="project" value="TreeGrafter"/>
</dbReference>
<accession>A0A7K8SE11</accession>
<feature type="non-terminal residue" evidence="9">
    <location>
        <position position="1"/>
    </location>
</feature>
<keyword evidence="6" id="KW-0539">Nucleus</keyword>
<dbReference type="InterPro" id="IPR024657">
    <property type="entry name" value="COMPASS_Set1_N-SET"/>
</dbReference>
<evidence type="ECO:0000256" key="4">
    <source>
        <dbReference type="ARBA" id="ARBA00022691"/>
    </source>
</evidence>
<protein>
    <submittedName>
        <fullName evidence="9">SET1A methyltransferase</fullName>
    </submittedName>
</protein>
<evidence type="ECO:0000313" key="10">
    <source>
        <dbReference type="Proteomes" id="UP000574210"/>
    </source>
</evidence>
<keyword evidence="2 9" id="KW-0489">Methyltransferase</keyword>
<dbReference type="GO" id="GO:0042800">
    <property type="term" value="F:histone H3K4 methyltransferase activity"/>
    <property type="evidence" value="ECO:0007669"/>
    <property type="project" value="InterPro"/>
</dbReference>
<keyword evidence="10" id="KW-1185">Reference proteome</keyword>
<evidence type="ECO:0000256" key="3">
    <source>
        <dbReference type="ARBA" id="ARBA00022679"/>
    </source>
</evidence>
<organism evidence="9 10">
    <name type="scientific">Rhodinocichla rosea</name>
    <dbReference type="NCBI Taxonomy" id="58203"/>
    <lineage>
        <taxon>Eukaryota</taxon>
        <taxon>Metazoa</taxon>
        <taxon>Chordata</taxon>
        <taxon>Craniata</taxon>
        <taxon>Vertebrata</taxon>
        <taxon>Euteleostomi</taxon>
        <taxon>Archelosauria</taxon>
        <taxon>Archosauria</taxon>
        <taxon>Dinosauria</taxon>
        <taxon>Saurischia</taxon>
        <taxon>Theropoda</taxon>
        <taxon>Coelurosauria</taxon>
        <taxon>Aves</taxon>
        <taxon>Neognathae</taxon>
        <taxon>Neoaves</taxon>
        <taxon>Telluraves</taxon>
        <taxon>Australaves</taxon>
        <taxon>Passeriformes</taxon>
        <taxon>Thraupidae</taxon>
        <taxon>Rhodinocichla</taxon>
    </lineage>
</organism>
<name>A0A7K8SE11_9PASS</name>
<dbReference type="InterPro" id="IPR044570">
    <property type="entry name" value="Set1-like"/>
</dbReference>
<proteinExistence type="predicted"/>
<dbReference type="Pfam" id="PF11764">
    <property type="entry name" value="N-SET"/>
    <property type="match status" value="1"/>
</dbReference>
<feature type="compositionally biased region" description="Basic residues" evidence="7">
    <location>
        <begin position="21"/>
        <end position="30"/>
    </location>
</feature>
<keyword evidence="5" id="KW-0156">Chromatin regulator</keyword>
<keyword evidence="3 9" id="KW-0808">Transferase</keyword>
<evidence type="ECO:0000256" key="2">
    <source>
        <dbReference type="ARBA" id="ARBA00022603"/>
    </source>
</evidence>
<feature type="domain" description="COMPASS complex Set1 subunit N-SET" evidence="8">
    <location>
        <begin position="1"/>
        <end position="104"/>
    </location>
</feature>
<evidence type="ECO:0000256" key="1">
    <source>
        <dbReference type="ARBA" id="ARBA00004123"/>
    </source>
</evidence>
<evidence type="ECO:0000259" key="8">
    <source>
        <dbReference type="SMART" id="SM01291"/>
    </source>
</evidence>
<keyword evidence="4" id="KW-0949">S-adenosyl-L-methionine</keyword>
<dbReference type="GO" id="GO:0032259">
    <property type="term" value="P:methylation"/>
    <property type="evidence" value="ECO:0007669"/>
    <property type="project" value="UniProtKB-KW"/>
</dbReference>
<gene>
    <name evidence="9" type="primary">Setd1a</name>
    <name evidence="9" type="ORF">RHOROS_R07392</name>
</gene>
<sequence>AHWLNDTHWVPHTDILGRWGRLRGRRRRRPESREHRTGSARSEGWYPISRREKARYLRPCPAPRPDPDAPDTQGPNRVLSERRSEQRRLLSAIGSAALPDSDLLKLNQLK</sequence>
<comment type="subcellular location">
    <subcellularLocation>
        <location evidence="1">Nucleus</location>
    </subcellularLocation>
</comment>
<dbReference type="EMBL" id="VWYZ01001809">
    <property type="protein sequence ID" value="NXF28327.1"/>
    <property type="molecule type" value="Genomic_DNA"/>
</dbReference>
<reference evidence="9 10" key="1">
    <citation type="submission" date="2019-09" db="EMBL/GenBank/DDBJ databases">
        <title>Bird 10,000 Genomes (B10K) Project - Family phase.</title>
        <authorList>
            <person name="Zhang G."/>
        </authorList>
    </citation>
    <scope>NUCLEOTIDE SEQUENCE [LARGE SCALE GENOMIC DNA]</scope>
    <source>
        <strain evidence="9">B10K-CU-031-12</strain>
        <tissue evidence="9">Muscle</tissue>
    </source>
</reference>
<comment type="caution">
    <text evidence="9">The sequence shown here is derived from an EMBL/GenBank/DDBJ whole genome shotgun (WGS) entry which is preliminary data.</text>
</comment>
<evidence type="ECO:0000256" key="6">
    <source>
        <dbReference type="ARBA" id="ARBA00023242"/>
    </source>
</evidence>
<dbReference type="PANTHER" id="PTHR45814">
    <property type="entry name" value="HISTONE-LYSINE N-METHYLTRANSFERASE SETD1"/>
    <property type="match status" value="1"/>
</dbReference>
<dbReference type="PANTHER" id="PTHR45814:SF3">
    <property type="entry name" value="HISTONE-LYSINE N-METHYLTRANSFERASE SETD1A"/>
    <property type="match status" value="1"/>
</dbReference>
<dbReference type="AlphaFoldDB" id="A0A7K8SE11"/>
<evidence type="ECO:0000256" key="5">
    <source>
        <dbReference type="ARBA" id="ARBA00022853"/>
    </source>
</evidence>
<feature type="region of interest" description="Disordered" evidence="7">
    <location>
        <begin position="21"/>
        <end position="45"/>
    </location>
</feature>